<dbReference type="AlphaFoldDB" id="A0AB34IWW2"/>
<name>A0AB34IWW2_PRYPA</name>
<evidence type="ECO:0000256" key="1">
    <source>
        <dbReference type="SAM" id="Phobius"/>
    </source>
</evidence>
<protein>
    <submittedName>
        <fullName evidence="2">Uncharacterized protein</fullName>
    </submittedName>
</protein>
<dbReference type="Proteomes" id="UP001515480">
    <property type="component" value="Unassembled WGS sequence"/>
</dbReference>
<organism evidence="2 3">
    <name type="scientific">Prymnesium parvum</name>
    <name type="common">Toxic golden alga</name>
    <dbReference type="NCBI Taxonomy" id="97485"/>
    <lineage>
        <taxon>Eukaryota</taxon>
        <taxon>Haptista</taxon>
        <taxon>Haptophyta</taxon>
        <taxon>Prymnesiophyceae</taxon>
        <taxon>Prymnesiales</taxon>
        <taxon>Prymnesiaceae</taxon>
        <taxon>Prymnesium</taxon>
    </lineage>
</organism>
<dbReference type="EMBL" id="JBGBPQ010000017">
    <property type="protein sequence ID" value="KAL1507699.1"/>
    <property type="molecule type" value="Genomic_DNA"/>
</dbReference>
<gene>
    <name evidence="2" type="ORF">AB1Y20_007312</name>
</gene>
<keyword evidence="1" id="KW-0812">Transmembrane</keyword>
<keyword evidence="1" id="KW-1133">Transmembrane helix</keyword>
<accession>A0AB34IWW2</accession>
<proteinExistence type="predicted"/>
<keyword evidence="1" id="KW-0472">Membrane</keyword>
<sequence>MLGLALGAAAAVRGDAMALLKRTQHNGQRTAWSELPHDLSPRFGVPRIVQLHGVPHDLPADEPFKIAFALHSMEAMTSWISVATGDGRYLSSLELSLTAAGGEVRGIEWSGEYSDEADAEPPAHIELRFVWDSEQESDVGVALSLLCCCCCCLLIYLCVVEYAQAEDRRREQEMAERKARPVDGVARHLSGMHRFRADERAYAKSH</sequence>
<evidence type="ECO:0000313" key="3">
    <source>
        <dbReference type="Proteomes" id="UP001515480"/>
    </source>
</evidence>
<reference evidence="2 3" key="1">
    <citation type="journal article" date="2024" name="Science">
        <title>Giant polyketide synthase enzymes in the biosynthesis of giant marine polyether toxins.</title>
        <authorList>
            <person name="Fallon T.R."/>
            <person name="Shende V.V."/>
            <person name="Wierzbicki I.H."/>
            <person name="Pendleton A.L."/>
            <person name="Watervoot N.F."/>
            <person name="Auber R.P."/>
            <person name="Gonzalez D.J."/>
            <person name="Wisecaver J.H."/>
            <person name="Moore B.S."/>
        </authorList>
    </citation>
    <scope>NUCLEOTIDE SEQUENCE [LARGE SCALE GENOMIC DNA]</scope>
    <source>
        <strain evidence="2 3">12B1</strain>
    </source>
</reference>
<feature type="transmembrane region" description="Helical" evidence="1">
    <location>
        <begin position="139"/>
        <end position="160"/>
    </location>
</feature>
<keyword evidence="3" id="KW-1185">Reference proteome</keyword>
<evidence type="ECO:0000313" key="2">
    <source>
        <dbReference type="EMBL" id="KAL1507699.1"/>
    </source>
</evidence>
<comment type="caution">
    <text evidence="2">The sequence shown here is derived from an EMBL/GenBank/DDBJ whole genome shotgun (WGS) entry which is preliminary data.</text>
</comment>